<dbReference type="GeneID" id="82205371"/>
<evidence type="ECO:0000256" key="3">
    <source>
        <dbReference type="ARBA" id="ARBA00023125"/>
    </source>
</evidence>
<dbReference type="KEGG" id="ril:CRIB_1334"/>
<evidence type="ECO:0000313" key="7">
    <source>
        <dbReference type="Proteomes" id="UP000245622"/>
    </source>
</evidence>
<dbReference type="InterPro" id="IPR044946">
    <property type="entry name" value="Restrct_endonuc_typeI_TRD_sf"/>
</dbReference>
<evidence type="ECO:0000256" key="2">
    <source>
        <dbReference type="ARBA" id="ARBA00022747"/>
    </source>
</evidence>
<reference evidence="6 7" key="1">
    <citation type="submission" date="2014-04" db="EMBL/GenBank/DDBJ databases">
        <authorList>
            <person name="Hornung B.V."/>
        </authorList>
    </citation>
    <scope>NUCLEOTIDE SEQUENCE [LARGE SCALE GENOMIC DNA]</scope>
    <source>
        <strain evidence="6 7">CRIB</strain>
    </source>
</reference>
<dbReference type="CDD" id="cd17255">
    <property type="entry name" value="RMtype1_S_Fco49512ORF2615P-TRD2-CR2_like"/>
    <property type="match status" value="1"/>
</dbReference>
<evidence type="ECO:0000256" key="4">
    <source>
        <dbReference type="SAM" id="Coils"/>
    </source>
</evidence>
<dbReference type="REBASE" id="195968">
    <property type="entry name" value="S.RilCRIBORF1335P"/>
</dbReference>
<dbReference type="GO" id="GO:0009307">
    <property type="term" value="P:DNA restriction-modification system"/>
    <property type="evidence" value="ECO:0007669"/>
    <property type="project" value="UniProtKB-KW"/>
</dbReference>
<dbReference type="Proteomes" id="UP000245622">
    <property type="component" value="Chromosome 1"/>
</dbReference>
<dbReference type="Gene3D" id="1.10.287.1120">
    <property type="entry name" value="Bipartite methylase S protein"/>
    <property type="match status" value="1"/>
</dbReference>
<accession>A0A1V1I1B9</accession>
<dbReference type="GO" id="GO:0003677">
    <property type="term" value="F:DNA binding"/>
    <property type="evidence" value="ECO:0007669"/>
    <property type="project" value="UniProtKB-KW"/>
</dbReference>
<keyword evidence="4" id="KW-0175">Coiled coil</keyword>
<organism evidence="6 7">
    <name type="scientific">Romboutsia ilealis</name>
    <dbReference type="NCBI Taxonomy" id="1115758"/>
    <lineage>
        <taxon>Bacteria</taxon>
        <taxon>Bacillati</taxon>
        <taxon>Bacillota</taxon>
        <taxon>Clostridia</taxon>
        <taxon>Peptostreptococcales</taxon>
        <taxon>Peptostreptococcaceae</taxon>
        <taxon>Romboutsia</taxon>
    </lineage>
</organism>
<dbReference type="PANTHER" id="PTHR30408">
    <property type="entry name" value="TYPE-1 RESTRICTION ENZYME ECOKI SPECIFICITY PROTEIN"/>
    <property type="match status" value="1"/>
</dbReference>
<feature type="domain" description="Type I restriction modification DNA specificity" evidence="5">
    <location>
        <begin position="217"/>
        <end position="381"/>
    </location>
</feature>
<evidence type="ECO:0000313" key="6">
    <source>
        <dbReference type="EMBL" id="CED93943.1"/>
    </source>
</evidence>
<sequence>MSKTPKLRFKEFSGDWEEKKLGTLGQFLKGSILSKADLSEEGKPCVLYGELYTKYSEVIKNVISKTNLENDKLVLGKKNDVLIPSSGETAIDIATASCLQQDNVILGGDLNVFRSDKVNGVFTSYQLNSSKKREIARLSQGASVVHIYNEQLKKIKLSVPSKEEQEKIASFFSLIDEKISLQSEKVEALKDYKRGMMQKIFSRELRFKDDEGRDYPEWEEKKIKDIFTVTRGVVIAKNEISDLRDNINQYPVYSSQTSNNGILGYDSKYDFEGDYLTWTTDGANAGKVFRRNGKFRCTNVCGVLVEKEETLGFANKMISEFLNKETPKHVSYVGNPKLMNGVMGDIKIKVPILDEQLKIAKILDNIDLKIEKEQEKLDSLNQYKKGLLQQMFV</sequence>
<keyword evidence="7" id="KW-1185">Reference proteome</keyword>
<name>A0A1V1I1B9_9FIRM</name>
<dbReference type="Pfam" id="PF01420">
    <property type="entry name" value="Methylase_S"/>
    <property type="match status" value="2"/>
</dbReference>
<dbReference type="AlphaFoldDB" id="A0A1V1I1B9"/>
<evidence type="ECO:0000259" key="5">
    <source>
        <dbReference type="Pfam" id="PF01420"/>
    </source>
</evidence>
<keyword evidence="2" id="KW-0680">Restriction system</keyword>
<dbReference type="RefSeq" id="WP_180703613.1">
    <property type="nucleotide sequence ID" value="NZ_LN555523.1"/>
</dbReference>
<proteinExistence type="inferred from homology"/>
<gene>
    <name evidence="6" type="ORF">CRIB_1334</name>
</gene>
<dbReference type="InterPro" id="IPR052021">
    <property type="entry name" value="Type-I_RS_S_subunit"/>
</dbReference>
<protein>
    <submittedName>
        <fullName evidence="6">Type I restriction modification DNA specificity domain protein</fullName>
    </submittedName>
</protein>
<keyword evidence="3" id="KW-0238">DNA-binding</keyword>
<dbReference type="InterPro" id="IPR000055">
    <property type="entry name" value="Restrct_endonuc_typeI_TRD"/>
</dbReference>
<comment type="similarity">
    <text evidence="1">Belongs to the type-I restriction system S methylase family.</text>
</comment>
<dbReference type="Gene3D" id="3.90.220.20">
    <property type="entry name" value="DNA methylase specificity domains"/>
    <property type="match status" value="2"/>
</dbReference>
<dbReference type="SUPFAM" id="SSF116734">
    <property type="entry name" value="DNA methylase specificity domain"/>
    <property type="match status" value="2"/>
</dbReference>
<dbReference type="PANTHER" id="PTHR30408:SF13">
    <property type="entry name" value="TYPE I RESTRICTION ENZYME HINDI SPECIFICITY SUBUNIT"/>
    <property type="match status" value="1"/>
</dbReference>
<feature type="coiled-coil region" evidence="4">
    <location>
        <begin position="363"/>
        <end position="390"/>
    </location>
</feature>
<feature type="domain" description="Type I restriction modification DNA specificity" evidence="5">
    <location>
        <begin position="15"/>
        <end position="189"/>
    </location>
</feature>
<dbReference type="EMBL" id="LN555523">
    <property type="protein sequence ID" value="CED93943.1"/>
    <property type="molecule type" value="Genomic_DNA"/>
</dbReference>
<evidence type="ECO:0000256" key="1">
    <source>
        <dbReference type="ARBA" id="ARBA00010923"/>
    </source>
</evidence>